<protein>
    <recommendedName>
        <fullName evidence="4">Protein kinase domain-containing protein</fullName>
    </recommendedName>
</protein>
<dbReference type="STRING" id="1077348.A0A2G8S5M5"/>
<dbReference type="OrthoDB" id="5327923at2759"/>
<proteinExistence type="predicted"/>
<name>A0A2G8S5M5_9APHY</name>
<feature type="region of interest" description="Disordered" evidence="1">
    <location>
        <begin position="373"/>
        <end position="393"/>
    </location>
</feature>
<evidence type="ECO:0000256" key="1">
    <source>
        <dbReference type="SAM" id="MobiDB-lite"/>
    </source>
</evidence>
<gene>
    <name evidence="2" type="ORF">GSI_08883</name>
</gene>
<feature type="compositionally biased region" description="Low complexity" evidence="1">
    <location>
        <begin position="270"/>
        <end position="281"/>
    </location>
</feature>
<dbReference type="EMBL" id="AYKW01000023">
    <property type="protein sequence ID" value="PIL28838.1"/>
    <property type="molecule type" value="Genomic_DNA"/>
</dbReference>
<reference evidence="2 3" key="1">
    <citation type="journal article" date="2015" name="Sci. Rep.">
        <title>Chromosome-level genome map provides insights into diverse defense mechanisms in the medicinal fungus Ganoderma sinense.</title>
        <authorList>
            <person name="Zhu Y."/>
            <person name="Xu J."/>
            <person name="Sun C."/>
            <person name="Zhou S."/>
            <person name="Xu H."/>
            <person name="Nelson D.R."/>
            <person name="Qian J."/>
            <person name="Song J."/>
            <person name="Luo H."/>
            <person name="Xiang L."/>
            <person name="Li Y."/>
            <person name="Xu Z."/>
            <person name="Ji A."/>
            <person name="Wang L."/>
            <person name="Lu S."/>
            <person name="Hayward A."/>
            <person name="Sun W."/>
            <person name="Li X."/>
            <person name="Schwartz D.C."/>
            <person name="Wang Y."/>
            <person name="Chen S."/>
        </authorList>
    </citation>
    <scope>NUCLEOTIDE SEQUENCE [LARGE SCALE GENOMIC DNA]</scope>
    <source>
        <strain evidence="2 3">ZZ0214-1</strain>
    </source>
</reference>
<feature type="region of interest" description="Disordered" evidence="1">
    <location>
        <begin position="630"/>
        <end position="650"/>
    </location>
</feature>
<feature type="region of interest" description="Disordered" evidence="1">
    <location>
        <begin position="142"/>
        <end position="174"/>
    </location>
</feature>
<comment type="caution">
    <text evidence="2">The sequence shown here is derived from an EMBL/GenBank/DDBJ whole genome shotgun (WGS) entry which is preliminary data.</text>
</comment>
<evidence type="ECO:0008006" key="4">
    <source>
        <dbReference type="Google" id="ProtNLM"/>
    </source>
</evidence>
<dbReference type="AlphaFoldDB" id="A0A2G8S5M5"/>
<sequence>MPSKKPAPTRERDIRLRVVRDPGGAILARDKAPVGLRTPNGFVWGHQVDHLVWMPRVPGTNALTVWSRSMLKALGESEGDDLENDPAWSGEPLVPPRVLRPWPVLKVARRGDEDEGDGEGEGEEVKMLNQVDEGCDHEHVGIKALKGHERTTGSDDGNEKEDSKPETQDDDDEHVRVLCADLTMMALMGECPDDPEELCTGPIVFNRLLAKNARGEPYAYVWCEHFREQILAVPDPQSMVVFAVAATGNPHLDADTTGIRVRRAVSGAAAGEGSAGTSSNGKGKACGGHVPREEDKNPSDKAAADNSNDVPMSEATVSGEDSGHSIGDGPGNSASETASSASARDLYSVEGLPKLEEFIPDGFLPDVLMVHDPDNTTKSRTRKGVDSEADSDKDKPVMYKRCAPKFADPERKEKESVAHLYLRKANRFGLGNHSHVYRAPLTLPQPLTADSPTGQVTVAAKLAYNRCSAHHLLHNEARVYDTLSKDMQEDWCGYNVVPQCRYPVPVGAIAPKFFGYYLPVDADGLPMKGYHPECTEERPCDVKWASPILLMEECGNPVEPDKFTLDQRTECFSLILRLHHMDIVQGSFYVRNIMCQPGPLTLPPAQRSYDTPSFRIIDFGRGKSWDWELDQDPKEGGISEKEQEKRSEKRDKLRREFRKKVVDEVARARRELLVPDFAF</sequence>
<accession>A0A2G8S5M5</accession>
<feature type="region of interest" description="Disordered" evidence="1">
    <location>
        <begin position="270"/>
        <end position="341"/>
    </location>
</feature>
<keyword evidence="3" id="KW-1185">Reference proteome</keyword>
<feature type="compositionally biased region" description="Basic and acidic residues" evidence="1">
    <location>
        <begin position="142"/>
        <end position="153"/>
    </location>
</feature>
<dbReference type="Proteomes" id="UP000230002">
    <property type="component" value="Unassembled WGS sequence"/>
</dbReference>
<evidence type="ECO:0000313" key="2">
    <source>
        <dbReference type="EMBL" id="PIL28838.1"/>
    </source>
</evidence>
<organism evidence="2 3">
    <name type="scientific">Ganoderma sinense ZZ0214-1</name>
    <dbReference type="NCBI Taxonomy" id="1077348"/>
    <lineage>
        <taxon>Eukaryota</taxon>
        <taxon>Fungi</taxon>
        <taxon>Dikarya</taxon>
        <taxon>Basidiomycota</taxon>
        <taxon>Agaricomycotina</taxon>
        <taxon>Agaricomycetes</taxon>
        <taxon>Polyporales</taxon>
        <taxon>Polyporaceae</taxon>
        <taxon>Ganoderma</taxon>
    </lineage>
</organism>
<evidence type="ECO:0000313" key="3">
    <source>
        <dbReference type="Proteomes" id="UP000230002"/>
    </source>
</evidence>
<feature type="compositionally biased region" description="Basic and acidic residues" evidence="1">
    <location>
        <begin position="290"/>
        <end position="303"/>
    </location>
</feature>